<dbReference type="InterPro" id="IPR025287">
    <property type="entry name" value="WAK_GUB"/>
</dbReference>
<dbReference type="OrthoDB" id="547665at2759"/>
<dbReference type="Proteomes" id="UP000283530">
    <property type="component" value="Unassembled WGS sequence"/>
</dbReference>
<keyword evidence="7 15" id="KW-0418">Kinase</keyword>
<dbReference type="PANTHER" id="PTHR27009">
    <property type="entry name" value="RUST RESISTANCE KINASE LR10-RELATED"/>
    <property type="match status" value="1"/>
</dbReference>
<evidence type="ECO:0000256" key="6">
    <source>
        <dbReference type="ARBA" id="ARBA00022741"/>
    </source>
</evidence>
<evidence type="ECO:0000313" key="16">
    <source>
        <dbReference type="Proteomes" id="UP000283530"/>
    </source>
</evidence>
<keyword evidence="8 12" id="KW-0067">ATP-binding</keyword>
<comment type="subcellular location">
    <subcellularLocation>
        <location evidence="1">Membrane</location>
        <topology evidence="1">Single-pass type I membrane protein</topology>
    </subcellularLocation>
</comment>
<proteinExistence type="predicted"/>
<keyword evidence="4" id="KW-0812">Transmembrane</keyword>
<keyword evidence="5 13" id="KW-0732">Signal</keyword>
<evidence type="ECO:0000256" key="8">
    <source>
        <dbReference type="ARBA" id="ARBA00022840"/>
    </source>
</evidence>
<dbReference type="InterPro" id="IPR045874">
    <property type="entry name" value="LRK10/LRL21-25-like"/>
</dbReference>
<comment type="caution">
    <text evidence="15">The sequence shown here is derived from an EMBL/GenBank/DDBJ whole genome shotgun (WGS) entry which is preliminary data.</text>
</comment>
<evidence type="ECO:0000256" key="5">
    <source>
        <dbReference type="ARBA" id="ARBA00022729"/>
    </source>
</evidence>
<evidence type="ECO:0000259" key="14">
    <source>
        <dbReference type="PROSITE" id="PS50011"/>
    </source>
</evidence>
<dbReference type="AlphaFoldDB" id="A0A3S3MWC3"/>
<dbReference type="InterPro" id="IPR011009">
    <property type="entry name" value="Kinase-like_dom_sf"/>
</dbReference>
<dbReference type="GO" id="GO:0016020">
    <property type="term" value="C:membrane"/>
    <property type="evidence" value="ECO:0007669"/>
    <property type="project" value="UniProtKB-SubCell"/>
</dbReference>
<keyword evidence="11" id="KW-0325">Glycoprotein</keyword>
<dbReference type="STRING" id="337451.A0A3S3MWC3"/>
<feature type="chain" id="PRO_5018728217" evidence="13">
    <location>
        <begin position="24"/>
        <end position="605"/>
    </location>
</feature>
<keyword evidence="3" id="KW-0808">Transferase</keyword>
<feature type="binding site" evidence="12">
    <location>
        <position position="326"/>
    </location>
    <ligand>
        <name>ATP</name>
        <dbReference type="ChEBI" id="CHEBI:30616"/>
    </ligand>
</feature>
<evidence type="ECO:0000256" key="4">
    <source>
        <dbReference type="ARBA" id="ARBA00022692"/>
    </source>
</evidence>
<sequence>MGRFHIFHFLSLLLLSTAEIGFCGSDSCKPFECRKDGPVIRFPFRIKDHQPPYCGYPGFDVSCQDGNTLIHIPSVNGDVVVADIDYREERINIIADPNSKDCIWRLLYRGVNFSASPFVFDSFENFTFISCSKTRDASGFMSDYNIPCLGDSEHEVFVLPATTTVDTMEVSCESMKTIAMPLSYAYIFFIHLRWDVPGCKKCKSKGRECGFKNQSSSDIICFDNHDKGLKMKYEIIVASIGSFLLLITIAAGVKVSYSWKLNRKLDLENEIKVEKFLEGYKSLKPTRYSYADLKKMTDQFKEKIGQGGYGSVFKGKLPNGTVVAIKILQTFGGDGAEFINEVGTIGRIHHVNVVRLLGFCVDRLKRALIYEFMPNESLEKFIFSKSTDNFLGWEKLQGIAIGVARGIEYLHQGCDQRILHFDIKPHNILLDQNFNPKISDFGLAKLCSKGQSVVSMRAARGTMGYIAPEVYSRNFGNVSYKSDVYSFGMLLLEMVGGRKNIDVTVDKTSQVYFPEWIYKRLCQGEDMGLNFAANEDSTIARRLTIVALWCIQWYPADRPSMTTVVQMLEGNVETLTMPSNPFATTTSGNLNLEDPQVAKLSTISE</sequence>
<organism evidence="15 16">
    <name type="scientific">Cinnamomum micranthum f. kanehirae</name>
    <dbReference type="NCBI Taxonomy" id="337451"/>
    <lineage>
        <taxon>Eukaryota</taxon>
        <taxon>Viridiplantae</taxon>
        <taxon>Streptophyta</taxon>
        <taxon>Embryophyta</taxon>
        <taxon>Tracheophyta</taxon>
        <taxon>Spermatophyta</taxon>
        <taxon>Magnoliopsida</taxon>
        <taxon>Magnoliidae</taxon>
        <taxon>Laurales</taxon>
        <taxon>Lauraceae</taxon>
        <taxon>Cinnamomum</taxon>
    </lineage>
</organism>
<dbReference type="Pfam" id="PF00069">
    <property type="entry name" value="Pkinase"/>
    <property type="match status" value="1"/>
</dbReference>
<protein>
    <submittedName>
        <fullName evidence="15">Rust resistance kinase Lr10-like protein</fullName>
    </submittedName>
</protein>
<dbReference type="Gene3D" id="1.10.510.10">
    <property type="entry name" value="Transferase(Phosphotransferase) domain 1"/>
    <property type="match status" value="1"/>
</dbReference>
<keyword evidence="10" id="KW-0472">Membrane</keyword>
<evidence type="ECO:0000256" key="1">
    <source>
        <dbReference type="ARBA" id="ARBA00004479"/>
    </source>
</evidence>
<evidence type="ECO:0000313" key="15">
    <source>
        <dbReference type="EMBL" id="RWR83709.1"/>
    </source>
</evidence>
<dbReference type="GO" id="GO:0030247">
    <property type="term" value="F:polysaccharide binding"/>
    <property type="evidence" value="ECO:0007669"/>
    <property type="project" value="InterPro"/>
</dbReference>
<evidence type="ECO:0000256" key="12">
    <source>
        <dbReference type="PROSITE-ProRule" id="PRU10141"/>
    </source>
</evidence>
<dbReference type="SMART" id="SM00220">
    <property type="entry name" value="S_TKc"/>
    <property type="match status" value="1"/>
</dbReference>
<dbReference type="FunFam" id="1.10.510.10:FF:000590">
    <property type="entry name" value="PR5-like receptor kinase"/>
    <property type="match status" value="1"/>
</dbReference>
<dbReference type="GO" id="GO:0005524">
    <property type="term" value="F:ATP binding"/>
    <property type="evidence" value="ECO:0007669"/>
    <property type="project" value="UniProtKB-UniRule"/>
</dbReference>
<dbReference type="SUPFAM" id="SSF56112">
    <property type="entry name" value="Protein kinase-like (PK-like)"/>
    <property type="match status" value="1"/>
</dbReference>
<dbReference type="GO" id="GO:0004674">
    <property type="term" value="F:protein serine/threonine kinase activity"/>
    <property type="evidence" value="ECO:0007669"/>
    <property type="project" value="UniProtKB-KW"/>
</dbReference>
<evidence type="ECO:0000256" key="13">
    <source>
        <dbReference type="SAM" id="SignalP"/>
    </source>
</evidence>
<keyword evidence="6 12" id="KW-0547">Nucleotide-binding</keyword>
<feature type="signal peptide" evidence="13">
    <location>
        <begin position="1"/>
        <end position="23"/>
    </location>
</feature>
<keyword evidence="2" id="KW-0723">Serine/threonine-protein kinase</keyword>
<evidence type="ECO:0000256" key="7">
    <source>
        <dbReference type="ARBA" id="ARBA00022777"/>
    </source>
</evidence>
<dbReference type="InterPro" id="IPR000719">
    <property type="entry name" value="Prot_kinase_dom"/>
</dbReference>
<evidence type="ECO:0000256" key="11">
    <source>
        <dbReference type="ARBA" id="ARBA00023180"/>
    </source>
</evidence>
<dbReference type="PROSITE" id="PS00108">
    <property type="entry name" value="PROTEIN_KINASE_ST"/>
    <property type="match status" value="1"/>
</dbReference>
<dbReference type="PROSITE" id="PS00107">
    <property type="entry name" value="PROTEIN_KINASE_ATP"/>
    <property type="match status" value="1"/>
</dbReference>
<dbReference type="CDD" id="cd14066">
    <property type="entry name" value="STKc_IRAK"/>
    <property type="match status" value="1"/>
</dbReference>
<feature type="domain" description="Protein kinase" evidence="14">
    <location>
        <begin position="298"/>
        <end position="583"/>
    </location>
</feature>
<dbReference type="InterPro" id="IPR017441">
    <property type="entry name" value="Protein_kinase_ATP_BS"/>
</dbReference>
<evidence type="ECO:0000256" key="9">
    <source>
        <dbReference type="ARBA" id="ARBA00022989"/>
    </source>
</evidence>
<dbReference type="FunFam" id="3.30.200.20:FF:000178">
    <property type="entry name" value="serine/threonine-protein kinase PBS1-like"/>
    <property type="match status" value="1"/>
</dbReference>
<dbReference type="Gene3D" id="3.30.200.20">
    <property type="entry name" value="Phosphorylase Kinase, domain 1"/>
    <property type="match status" value="1"/>
</dbReference>
<dbReference type="Pfam" id="PF13947">
    <property type="entry name" value="GUB_WAK_bind"/>
    <property type="match status" value="1"/>
</dbReference>
<dbReference type="EMBL" id="QPKB01000004">
    <property type="protein sequence ID" value="RWR83709.1"/>
    <property type="molecule type" value="Genomic_DNA"/>
</dbReference>
<keyword evidence="9" id="KW-1133">Transmembrane helix</keyword>
<gene>
    <name evidence="15" type="ORF">CKAN_01247000</name>
</gene>
<dbReference type="PROSITE" id="PS50011">
    <property type="entry name" value="PROTEIN_KINASE_DOM"/>
    <property type="match status" value="1"/>
</dbReference>
<reference evidence="15 16" key="1">
    <citation type="journal article" date="2019" name="Nat. Plants">
        <title>Stout camphor tree genome fills gaps in understanding of flowering plant genome evolution.</title>
        <authorList>
            <person name="Chaw S.M."/>
            <person name="Liu Y.C."/>
            <person name="Wu Y.W."/>
            <person name="Wang H.Y."/>
            <person name="Lin C.I."/>
            <person name="Wu C.S."/>
            <person name="Ke H.M."/>
            <person name="Chang L.Y."/>
            <person name="Hsu C.Y."/>
            <person name="Yang H.T."/>
            <person name="Sudianto E."/>
            <person name="Hsu M.H."/>
            <person name="Wu K.P."/>
            <person name="Wang L.N."/>
            <person name="Leebens-Mack J.H."/>
            <person name="Tsai I.J."/>
        </authorList>
    </citation>
    <scope>NUCLEOTIDE SEQUENCE [LARGE SCALE GENOMIC DNA]</scope>
    <source>
        <strain evidence="16">cv. Chaw 1501</strain>
        <tissue evidence="15">Young leaves</tissue>
    </source>
</reference>
<accession>A0A3S3MWC3</accession>
<keyword evidence="16" id="KW-1185">Reference proteome</keyword>
<dbReference type="InterPro" id="IPR008271">
    <property type="entry name" value="Ser/Thr_kinase_AS"/>
</dbReference>
<evidence type="ECO:0000256" key="3">
    <source>
        <dbReference type="ARBA" id="ARBA00022679"/>
    </source>
</evidence>
<evidence type="ECO:0000256" key="2">
    <source>
        <dbReference type="ARBA" id="ARBA00022527"/>
    </source>
</evidence>
<evidence type="ECO:0000256" key="10">
    <source>
        <dbReference type="ARBA" id="ARBA00023136"/>
    </source>
</evidence>
<name>A0A3S3MWC3_9MAGN</name>